<evidence type="ECO:0000256" key="10">
    <source>
        <dbReference type="ARBA" id="ARBA00031484"/>
    </source>
</evidence>
<keyword evidence="14 17" id="KW-0413">Isomerase</keyword>
<dbReference type="InterPro" id="IPR000297">
    <property type="entry name" value="PPIase_PpiC"/>
</dbReference>
<evidence type="ECO:0000256" key="6">
    <source>
        <dbReference type="ARBA" id="ARBA00022989"/>
    </source>
</evidence>
<proteinExistence type="inferred from homology"/>
<organism evidence="17 18">
    <name type="scientific">Dongia rigui</name>
    <dbReference type="NCBI Taxonomy" id="940149"/>
    <lineage>
        <taxon>Bacteria</taxon>
        <taxon>Pseudomonadati</taxon>
        <taxon>Pseudomonadota</taxon>
        <taxon>Alphaproteobacteria</taxon>
        <taxon>Rhodospirillales</taxon>
        <taxon>Dongiaceae</taxon>
        <taxon>Dongia</taxon>
    </lineage>
</organism>
<dbReference type="Proteomes" id="UP001271769">
    <property type="component" value="Unassembled WGS sequence"/>
</dbReference>
<evidence type="ECO:0000256" key="9">
    <source>
        <dbReference type="ARBA" id="ARBA00030642"/>
    </source>
</evidence>
<evidence type="ECO:0000256" key="13">
    <source>
        <dbReference type="ARBA" id="ARBA00042775"/>
    </source>
</evidence>
<dbReference type="Gene3D" id="3.10.50.40">
    <property type="match status" value="1"/>
</dbReference>
<keyword evidence="8" id="KW-0143">Chaperone</keyword>
<dbReference type="Pfam" id="PF13145">
    <property type="entry name" value="Rotamase_2"/>
    <property type="match status" value="2"/>
</dbReference>
<evidence type="ECO:0000256" key="3">
    <source>
        <dbReference type="ARBA" id="ARBA00022475"/>
    </source>
</evidence>
<dbReference type="Pfam" id="PF13624">
    <property type="entry name" value="SurA_N_3"/>
    <property type="match status" value="1"/>
</dbReference>
<keyword evidence="7 15" id="KW-0472">Membrane</keyword>
<dbReference type="SUPFAM" id="SSF54534">
    <property type="entry name" value="FKBP-like"/>
    <property type="match status" value="1"/>
</dbReference>
<protein>
    <recommendedName>
        <fullName evidence="2">Parvulin-like PPIase</fullName>
    </recommendedName>
    <alternativeName>
        <fullName evidence="9">Peptidyl-prolyl cis-trans isomerase plp</fullName>
    </alternativeName>
    <alternativeName>
        <fullName evidence="12">Periplasmic chaperone PpiD</fullName>
    </alternativeName>
    <alternativeName>
        <fullName evidence="13">Periplasmic folding chaperone</fullName>
    </alternativeName>
    <alternativeName>
        <fullName evidence="10">Rotamase plp</fullName>
    </alternativeName>
</protein>
<keyword evidence="14" id="KW-0697">Rotamase</keyword>
<keyword evidence="3" id="KW-1003">Cell membrane</keyword>
<dbReference type="PANTHER" id="PTHR47529:SF1">
    <property type="entry name" value="PERIPLASMIC CHAPERONE PPID"/>
    <property type="match status" value="1"/>
</dbReference>
<sequence length="628" mass="67822">MLSSIRKHTQSWIAKALFVFLIASFGFWGINDIFNKAQVGQPILKIGKNFEYTQTDFDRELKLALQRVSQIQGVQVTPQMFAAFGGAQRLVEQAENKGLLQAYGEKLGIDVPQAAAVQTIQGDPNFAGATGQFDRARFEYFLRQLGQSEAQYVESIRGQLRANQVLVAMMGALEAPDPLVTAVYHYTQEQRSAELLTIPTASITDAGTPDDAALKKWHEDHADKYKAPEYRAATLIQMAPADFVQDVTVTDDEIQAEYDTRKAEFSTPEVRDVQQVVVQDQAVADKIVADVKGGQTFADAVKAETQGDPVALGQVTKDKLPTDIADAVFALPADGVSEPLKSPFGIHVAHVQSIIPGSTKTLEDVKGEIRNSLALGRAADAMESVREQLQDELAGGATLEDAAKKLQLHTQKIDAIDATGKDAAGTDLALSPDAVNLIFSTEPGDPSDISALNDGSYAVAQVTDVTAPVVKPLDQVKDQVTQDWIAAKQLELATAKAKALMEKLKGGGDLNAEATAMGLTLKISKPFYRGEGDPDNGVNPVIAQALFKLKVGEMTQGESAEGPVVARLTGITPASPETHADDLKQLSERVAQSLASDVQQQFYEALKAEIPVERDDTQWQKLIEQADQ</sequence>
<dbReference type="RefSeq" id="WP_320502518.1">
    <property type="nucleotide sequence ID" value="NZ_JAXCLX010000004.1"/>
</dbReference>
<evidence type="ECO:0000256" key="1">
    <source>
        <dbReference type="ARBA" id="ARBA00004382"/>
    </source>
</evidence>
<evidence type="ECO:0000313" key="17">
    <source>
        <dbReference type="EMBL" id="MDY0874043.1"/>
    </source>
</evidence>
<feature type="transmembrane region" description="Helical" evidence="15">
    <location>
        <begin position="12"/>
        <end position="30"/>
    </location>
</feature>
<comment type="caution">
    <text evidence="17">The sequence shown here is derived from an EMBL/GenBank/DDBJ whole genome shotgun (WGS) entry which is preliminary data.</text>
</comment>
<dbReference type="GO" id="GO:0016853">
    <property type="term" value="F:isomerase activity"/>
    <property type="evidence" value="ECO:0007669"/>
    <property type="project" value="UniProtKB-KW"/>
</dbReference>
<reference evidence="17 18" key="1">
    <citation type="journal article" date="2013" name="Antonie Van Leeuwenhoek">
        <title>Dongia rigui sp. nov., isolated from freshwater of a large wetland in Korea.</title>
        <authorList>
            <person name="Baik K.S."/>
            <person name="Hwang Y.M."/>
            <person name="Choi J.S."/>
            <person name="Kwon J."/>
            <person name="Seong C.N."/>
        </authorList>
    </citation>
    <scope>NUCLEOTIDE SEQUENCE [LARGE SCALE GENOMIC DNA]</scope>
    <source>
        <strain evidence="17 18">04SU4-P</strain>
    </source>
</reference>
<evidence type="ECO:0000256" key="14">
    <source>
        <dbReference type="PROSITE-ProRule" id="PRU00278"/>
    </source>
</evidence>
<evidence type="ECO:0000256" key="8">
    <source>
        <dbReference type="ARBA" id="ARBA00023186"/>
    </source>
</evidence>
<keyword evidence="6 15" id="KW-1133">Transmembrane helix</keyword>
<gene>
    <name evidence="17" type="ORF">SMD31_19030</name>
</gene>
<evidence type="ECO:0000256" key="7">
    <source>
        <dbReference type="ARBA" id="ARBA00023136"/>
    </source>
</evidence>
<keyword evidence="5 15" id="KW-0812">Transmembrane</keyword>
<dbReference type="InterPro" id="IPR027304">
    <property type="entry name" value="Trigger_fact/SurA_dom_sf"/>
</dbReference>
<dbReference type="PANTHER" id="PTHR47529">
    <property type="entry name" value="PEPTIDYL-PROLYL CIS-TRANS ISOMERASE D"/>
    <property type="match status" value="1"/>
</dbReference>
<comment type="subcellular location">
    <subcellularLocation>
        <location evidence="1">Cell inner membrane</location>
        <topology evidence="1">Single-pass type II membrane protein</topology>
        <orientation evidence="1">Periplasmic side</orientation>
    </subcellularLocation>
</comment>
<evidence type="ECO:0000256" key="2">
    <source>
        <dbReference type="ARBA" id="ARBA00018370"/>
    </source>
</evidence>
<comment type="similarity">
    <text evidence="11">Belongs to the PpiD chaperone family.</text>
</comment>
<evidence type="ECO:0000256" key="11">
    <source>
        <dbReference type="ARBA" id="ARBA00038408"/>
    </source>
</evidence>
<evidence type="ECO:0000313" key="18">
    <source>
        <dbReference type="Proteomes" id="UP001271769"/>
    </source>
</evidence>
<dbReference type="PROSITE" id="PS50198">
    <property type="entry name" value="PPIC_PPIASE_2"/>
    <property type="match status" value="1"/>
</dbReference>
<keyword evidence="18" id="KW-1185">Reference proteome</keyword>
<accession>A0ABU5E373</accession>
<evidence type="ECO:0000256" key="12">
    <source>
        <dbReference type="ARBA" id="ARBA00040743"/>
    </source>
</evidence>
<evidence type="ECO:0000256" key="4">
    <source>
        <dbReference type="ARBA" id="ARBA00022519"/>
    </source>
</evidence>
<dbReference type="InterPro" id="IPR046357">
    <property type="entry name" value="PPIase_dom_sf"/>
</dbReference>
<feature type="domain" description="PpiC" evidence="16">
    <location>
        <begin position="268"/>
        <end position="353"/>
    </location>
</feature>
<name>A0ABU5E373_9PROT</name>
<evidence type="ECO:0000256" key="5">
    <source>
        <dbReference type="ARBA" id="ARBA00022692"/>
    </source>
</evidence>
<evidence type="ECO:0000256" key="15">
    <source>
        <dbReference type="SAM" id="Phobius"/>
    </source>
</evidence>
<keyword evidence="4" id="KW-0997">Cell inner membrane</keyword>
<dbReference type="InterPro" id="IPR052029">
    <property type="entry name" value="PpiD_chaperone"/>
</dbReference>
<dbReference type="SUPFAM" id="SSF109998">
    <property type="entry name" value="Triger factor/SurA peptide-binding domain-like"/>
    <property type="match status" value="1"/>
</dbReference>
<evidence type="ECO:0000259" key="16">
    <source>
        <dbReference type="PROSITE" id="PS50198"/>
    </source>
</evidence>
<dbReference type="EMBL" id="JAXCLX010000004">
    <property type="protein sequence ID" value="MDY0874043.1"/>
    <property type="molecule type" value="Genomic_DNA"/>
</dbReference>